<name>A0AAV7P3X1_PLEWA</name>
<evidence type="ECO:0000313" key="1">
    <source>
        <dbReference type="EMBL" id="KAJ1123008.1"/>
    </source>
</evidence>
<comment type="caution">
    <text evidence="1">The sequence shown here is derived from an EMBL/GenBank/DDBJ whole genome shotgun (WGS) entry which is preliminary data.</text>
</comment>
<dbReference type="AlphaFoldDB" id="A0AAV7P3X1"/>
<dbReference type="Proteomes" id="UP001066276">
    <property type="component" value="Chromosome 7"/>
</dbReference>
<evidence type="ECO:0000313" key="2">
    <source>
        <dbReference type="Proteomes" id="UP001066276"/>
    </source>
</evidence>
<keyword evidence="2" id="KW-1185">Reference proteome</keyword>
<organism evidence="1 2">
    <name type="scientific">Pleurodeles waltl</name>
    <name type="common">Iberian ribbed newt</name>
    <dbReference type="NCBI Taxonomy" id="8319"/>
    <lineage>
        <taxon>Eukaryota</taxon>
        <taxon>Metazoa</taxon>
        <taxon>Chordata</taxon>
        <taxon>Craniata</taxon>
        <taxon>Vertebrata</taxon>
        <taxon>Euteleostomi</taxon>
        <taxon>Amphibia</taxon>
        <taxon>Batrachia</taxon>
        <taxon>Caudata</taxon>
        <taxon>Salamandroidea</taxon>
        <taxon>Salamandridae</taxon>
        <taxon>Pleurodelinae</taxon>
        <taxon>Pleurodeles</taxon>
    </lineage>
</organism>
<gene>
    <name evidence="1" type="ORF">NDU88_001481</name>
</gene>
<proteinExistence type="predicted"/>
<protein>
    <submittedName>
        <fullName evidence="1">Uncharacterized protein</fullName>
    </submittedName>
</protein>
<sequence length="114" mass="12531">MEGDKVDRLLARLTQFETLIQPAVALSTNEGWVVTALQALNKVYKDYLRQVYTAPLPTDIPTHLDYLAGLTLPTLSGEDREALEAPLNKQEIKRVIDSMKTTKVPGGDGLPAVL</sequence>
<dbReference type="EMBL" id="JANPWB010000011">
    <property type="protein sequence ID" value="KAJ1123008.1"/>
    <property type="molecule type" value="Genomic_DNA"/>
</dbReference>
<accession>A0AAV7P3X1</accession>
<reference evidence="1" key="1">
    <citation type="journal article" date="2022" name="bioRxiv">
        <title>Sequencing and chromosome-scale assembly of the giantPleurodeles waltlgenome.</title>
        <authorList>
            <person name="Brown T."/>
            <person name="Elewa A."/>
            <person name="Iarovenko S."/>
            <person name="Subramanian E."/>
            <person name="Araus A.J."/>
            <person name="Petzold A."/>
            <person name="Susuki M."/>
            <person name="Suzuki K.-i.T."/>
            <person name="Hayashi T."/>
            <person name="Toyoda A."/>
            <person name="Oliveira C."/>
            <person name="Osipova E."/>
            <person name="Leigh N.D."/>
            <person name="Simon A."/>
            <person name="Yun M.H."/>
        </authorList>
    </citation>
    <scope>NUCLEOTIDE SEQUENCE</scope>
    <source>
        <strain evidence="1">20211129_DDA</strain>
        <tissue evidence="1">Liver</tissue>
    </source>
</reference>